<name>A0A0D2F7H4_9EURO</name>
<organism evidence="3 4">
    <name type="scientific">Phialophora macrospora</name>
    <dbReference type="NCBI Taxonomy" id="1851006"/>
    <lineage>
        <taxon>Eukaryota</taxon>
        <taxon>Fungi</taxon>
        <taxon>Dikarya</taxon>
        <taxon>Ascomycota</taxon>
        <taxon>Pezizomycotina</taxon>
        <taxon>Eurotiomycetes</taxon>
        <taxon>Chaetothyriomycetidae</taxon>
        <taxon>Chaetothyriales</taxon>
        <taxon>Herpotrichiellaceae</taxon>
        <taxon>Phialophora</taxon>
    </lineage>
</organism>
<feature type="domain" description="Myb-like DNA-binding" evidence="2">
    <location>
        <begin position="16"/>
        <end position="61"/>
    </location>
</feature>
<dbReference type="InterPro" id="IPR054505">
    <property type="entry name" value="Myb_DNA-bind_8"/>
</dbReference>
<accession>A0A0D2F7H4</accession>
<dbReference type="HOGENOM" id="CLU_044737_0_0_1"/>
<evidence type="ECO:0000256" key="1">
    <source>
        <dbReference type="SAM" id="MobiDB-lite"/>
    </source>
</evidence>
<evidence type="ECO:0000313" key="4">
    <source>
        <dbReference type="Proteomes" id="UP000054266"/>
    </source>
</evidence>
<feature type="compositionally biased region" description="Basic and acidic residues" evidence="1">
    <location>
        <begin position="115"/>
        <end position="124"/>
    </location>
</feature>
<proteinExistence type="predicted"/>
<reference evidence="3 4" key="1">
    <citation type="submission" date="2015-01" db="EMBL/GenBank/DDBJ databases">
        <title>The Genome Sequence of Capronia semiimmersa CBS27337.</title>
        <authorList>
            <consortium name="The Broad Institute Genomics Platform"/>
            <person name="Cuomo C."/>
            <person name="de Hoog S."/>
            <person name="Gorbushina A."/>
            <person name="Stielow B."/>
            <person name="Teixiera M."/>
            <person name="Abouelleil A."/>
            <person name="Chapman S.B."/>
            <person name="Priest M."/>
            <person name="Young S.K."/>
            <person name="Wortman J."/>
            <person name="Nusbaum C."/>
            <person name="Birren B."/>
        </authorList>
    </citation>
    <scope>NUCLEOTIDE SEQUENCE [LARGE SCALE GENOMIC DNA]</scope>
    <source>
        <strain evidence="3 4">CBS 27337</strain>
    </source>
</reference>
<protein>
    <recommendedName>
        <fullName evidence="2">Myb-like DNA-binding domain-containing protein</fullName>
    </recommendedName>
</protein>
<evidence type="ECO:0000259" key="2">
    <source>
        <dbReference type="Pfam" id="PF22980"/>
    </source>
</evidence>
<feature type="region of interest" description="Disordered" evidence="1">
    <location>
        <begin position="350"/>
        <end position="393"/>
    </location>
</feature>
<keyword evidence="4" id="KW-1185">Reference proteome</keyword>
<feature type="compositionally biased region" description="Basic and acidic residues" evidence="1">
    <location>
        <begin position="210"/>
        <end position="219"/>
    </location>
</feature>
<feature type="compositionally biased region" description="Low complexity" evidence="1">
    <location>
        <begin position="381"/>
        <end position="390"/>
    </location>
</feature>
<feature type="compositionally biased region" description="Polar residues" evidence="1">
    <location>
        <begin position="352"/>
        <end position="370"/>
    </location>
</feature>
<feature type="compositionally biased region" description="Polar residues" evidence="1">
    <location>
        <begin position="150"/>
        <end position="161"/>
    </location>
</feature>
<dbReference type="Pfam" id="PF22980">
    <property type="entry name" value="Myb_DNA-bind_8"/>
    <property type="match status" value="1"/>
</dbReference>
<feature type="compositionally biased region" description="Basic and acidic residues" evidence="1">
    <location>
        <begin position="86"/>
        <end position="103"/>
    </location>
</feature>
<feature type="region of interest" description="Disordered" evidence="1">
    <location>
        <begin position="150"/>
        <end position="248"/>
    </location>
</feature>
<sequence length="471" mass="50684">MASVRRTKNFANDPQTPMFLYTILKQLDLRSINWSEVADGLGISNGHAARMRYSRMKSQFEGLSTQPTPPKPKRENPGQSKSAKSKAKDNKRRLIEEETERLGRRPSNVQFAMPQEHDPKRIKVEPQSYTDPWTAPGIYTGYSGQPGANTYWCQPSGSSEPSHPAMPTTPRQSVTATPGIKHEPETTASSAHGLASSGPAIKQEPGLPGKDSDMTDRDVVVVGREPGTSLAERSPTPTHQVPVAPGHPASRTVHAYFGRRHAPLITTQPRPSVDSMAGYATPQTFPYGSYPYLGHCNPTQRALSWTAPVLGQNSRATSLEDDTHNVMLSPYATTYQDMLNMPLYRRRPSVLPISSPSTQQIANGPSSNEAQRVGRGQDVNSAPPAAAASAPDDRIFLVATTGRGPVTSNTPPEVAAIQSDPAESETGVEQASPATDAILVKTGAEVVGNVFSAPLVIDDGVVEIKAEVVEL</sequence>
<dbReference type="STRING" id="5601.A0A0D2F7H4"/>
<gene>
    <name evidence="3" type="ORF">PV04_09818</name>
</gene>
<dbReference type="AlphaFoldDB" id="A0A0D2F7H4"/>
<evidence type="ECO:0000313" key="3">
    <source>
        <dbReference type="EMBL" id="KIW62930.1"/>
    </source>
</evidence>
<feature type="region of interest" description="Disordered" evidence="1">
    <location>
        <begin position="60"/>
        <end position="132"/>
    </location>
</feature>
<dbReference type="Proteomes" id="UP000054266">
    <property type="component" value="Unassembled WGS sequence"/>
</dbReference>
<dbReference type="EMBL" id="KN846962">
    <property type="protein sequence ID" value="KIW62930.1"/>
    <property type="molecule type" value="Genomic_DNA"/>
</dbReference>